<evidence type="ECO:0000256" key="5">
    <source>
        <dbReference type="ARBA" id="ARBA00023125"/>
    </source>
</evidence>
<dbReference type="Proteomes" id="UP000186922">
    <property type="component" value="Unassembled WGS sequence"/>
</dbReference>
<dbReference type="STRING" id="947166.A0A1D1UT79"/>
<evidence type="ECO:0000256" key="1">
    <source>
        <dbReference type="ARBA" id="ARBA00004123"/>
    </source>
</evidence>
<dbReference type="OrthoDB" id="420022at2759"/>
<dbReference type="SMART" id="SM00428">
    <property type="entry name" value="H3"/>
    <property type="match status" value="1"/>
</dbReference>
<dbReference type="InterPro" id="IPR007125">
    <property type="entry name" value="H2A/H2B/H3"/>
</dbReference>
<dbReference type="GO" id="GO:0000786">
    <property type="term" value="C:nucleosome"/>
    <property type="evidence" value="ECO:0007669"/>
    <property type="project" value="UniProtKB-KW"/>
</dbReference>
<evidence type="ECO:0000313" key="11">
    <source>
        <dbReference type="Proteomes" id="UP000186922"/>
    </source>
</evidence>
<keyword evidence="6" id="KW-0539">Nucleus</keyword>
<keyword evidence="7" id="KW-0544">Nucleosome core</keyword>
<dbReference type="CDD" id="cd22911">
    <property type="entry name" value="HFD_H3"/>
    <property type="match status" value="1"/>
</dbReference>
<name>A0A1D1UT79_RAMVA</name>
<gene>
    <name evidence="10" type="primary">RvY_02109</name>
    <name evidence="10" type="synonym">RvY_02109.1</name>
    <name evidence="10" type="ORF">RvY_02109-1</name>
</gene>
<evidence type="ECO:0000256" key="2">
    <source>
        <dbReference type="ARBA" id="ARBA00004286"/>
    </source>
</evidence>
<evidence type="ECO:0000256" key="6">
    <source>
        <dbReference type="ARBA" id="ARBA00023242"/>
    </source>
</evidence>
<dbReference type="InterPro" id="IPR000164">
    <property type="entry name" value="Histone_H3/CENP-A"/>
</dbReference>
<dbReference type="GO" id="GO:0046982">
    <property type="term" value="F:protein heterodimerization activity"/>
    <property type="evidence" value="ECO:0007669"/>
    <property type="project" value="InterPro"/>
</dbReference>
<dbReference type="Gene3D" id="1.10.20.10">
    <property type="entry name" value="Histone, subunit A"/>
    <property type="match status" value="1"/>
</dbReference>
<protein>
    <recommendedName>
        <fullName evidence="9">Core Histone H2A/H2B/H3 domain-containing protein</fullName>
    </recommendedName>
</protein>
<comment type="caution">
    <text evidence="10">The sequence shown here is derived from an EMBL/GenBank/DDBJ whole genome shotgun (WGS) entry which is preliminary data.</text>
</comment>
<organism evidence="10 11">
    <name type="scientific">Ramazzottius varieornatus</name>
    <name type="common">Water bear</name>
    <name type="synonym">Tardigrade</name>
    <dbReference type="NCBI Taxonomy" id="947166"/>
    <lineage>
        <taxon>Eukaryota</taxon>
        <taxon>Metazoa</taxon>
        <taxon>Ecdysozoa</taxon>
        <taxon>Tardigrada</taxon>
        <taxon>Eutardigrada</taxon>
        <taxon>Parachela</taxon>
        <taxon>Hypsibioidea</taxon>
        <taxon>Ramazzottiidae</taxon>
        <taxon>Ramazzottius</taxon>
    </lineage>
</organism>
<feature type="compositionally biased region" description="Polar residues" evidence="8">
    <location>
        <begin position="19"/>
        <end position="32"/>
    </location>
</feature>
<dbReference type="GO" id="GO:0030527">
    <property type="term" value="F:structural constituent of chromatin"/>
    <property type="evidence" value="ECO:0007669"/>
    <property type="project" value="InterPro"/>
</dbReference>
<feature type="domain" description="Core Histone H2A/H2B/H3" evidence="9">
    <location>
        <begin position="110"/>
        <end position="195"/>
    </location>
</feature>
<dbReference type="Pfam" id="PF00125">
    <property type="entry name" value="Histone"/>
    <property type="match status" value="1"/>
</dbReference>
<dbReference type="FunFam" id="1.10.20.10:FF:000085">
    <property type="entry name" value="Histone H3.2"/>
    <property type="match status" value="1"/>
</dbReference>
<keyword evidence="11" id="KW-1185">Reference proteome</keyword>
<evidence type="ECO:0000256" key="4">
    <source>
        <dbReference type="ARBA" id="ARBA00022454"/>
    </source>
</evidence>
<feature type="region of interest" description="Disordered" evidence="8">
    <location>
        <begin position="1"/>
        <end position="105"/>
    </location>
</feature>
<keyword evidence="4" id="KW-0158">Chromosome</keyword>
<dbReference type="SUPFAM" id="SSF47113">
    <property type="entry name" value="Histone-fold"/>
    <property type="match status" value="1"/>
</dbReference>
<evidence type="ECO:0000259" key="9">
    <source>
        <dbReference type="Pfam" id="PF00125"/>
    </source>
</evidence>
<dbReference type="PANTHER" id="PTHR11426">
    <property type="entry name" value="HISTONE H3"/>
    <property type="match status" value="1"/>
</dbReference>
<dbReference type="GO" id="GO:0003677">
    <property type="term" value="F:DNA binding"/>
    <property type="evidence" value="ECO:0007669"/>
    <property type="project" value="UniProtKB-KW"/>
</dbReference>
<evidence type="ECO:0000256" key="8">
    <source>
        <dbReference type="SAM" id="MobiDB-lite"/>
    </source>
</evidence>
<reference evidence="10 11" key="1">
    <citation type="journal article" date="2016" name="Nat. Commun.">
        <title>Extremotolerant tardigrade genome and improved radiotolerance of human cultured cells by tardigrade-unique protein.</title>
        <authorList>
            <person name="Hashimoto T."/>
            <person name="Horikawa D.D."/>
            <person name="Saito Y."/>
            <person name="Kuwahara H."/>
            <person name="Kozuka-Hata H."/>
            <person name="Shin-I T."/>
            <person name="Minakuchi Y."/>
            <person name="Ohishi K."/>
            <person name="Motoyama A."/>
            <person name="Aizu T."/>
            <person name="Enomoto A."/>
            <person name="Kondo K."/>
            <person name="Tanaka S."/>
            <person name="Hara Y."/>
            <person name="Koshikawa S."/>
            <person name="Sagara H."/>
            <person name="Miura T."/>
            <person name="Yokobori S."/>
            <person name="Miyagawa K."/>
            <person name="Suzuki Y."/>
            <person name="Kubo T."/>
            <person name="Oyama M."/>
            <person name="Kohara Y."/>
            <person name="Fujiyama A."/>
            <person name="Arakawa K."/>
            <person name="Katayama T."/>
            <person name="Toyoda A."/>
            <person name="Kunieda T."/>
        </authorList>
    </citation>
    <scope>NUCLEOTIDE SEQUENCE [LARGE SCALE GENOMIC DNA]</scope>
    <source>
        <strain evidence="10 11">YOKOZUNA-1</strain>
    </source>
</reference>
<dbReference type="GO" id="GO:0005634">
    <property type="term" value="C:nucleus"/>
    <property type="evidence" value="ECO:0007669"/>
    <property type="project" value="UniProtKB-SubCell"/>
</dbReference>
<keyword evidence="5" id="KW-0238">DNA-binding</keyword>
<proteinExistence type="inferred from homology"/>
<dbReference type="PROSITE" id="PS00959">
    <property type="entry name" value="HISTONE_H3_2"/>
    <property type="match status" value="1"/>
</dbReference>
<sequence length="223" mass="24876">MARTKQTGSIHRCQLAPKSVTSPRRISPIPTTSRHRTPSPEYGAESRRSTRSHVVPLAERFATKINPRPKFSQAIRRPDPGPSQESLDGGRPAGQTEKAKRKKKRAMPGILALKEIRKFQGTSELLILKAPFSRLVREVAQRFMPDVRLQSSAIAALQEATEYYAVNIFEDVNLCAIHGRRATIMPRDLTLALRLRGEKVPAQRLASRPQTALHPGGLGQPRR</sequence>
<dbReference type="InterPro" id="IPR009072">
    <property type="entry name" value="Histone-fold"/>
</dbReference>
<accession>A0A1D1UT79</accession>
<feature type="region of interest" description="Disordered" evidence="8">
    <location>
        <begin position="202"/>
        <end position="223"/>
    </location>
</feature>
<comment type="similarity">
    <text evidence="3">Belongs to the histone H3 family.</text>
</comment>
<evidence type="ECO:0000313" key="10">
    <source>
        <dbReference type="EMBL" id="GAU89573.1"/>
    </source>
</evidence>
<evidence type="ECO:0000256" key="7">
    <source>
        <dbReference type="ARBA" id="ARBA00023269"/>
    </source>
</evidence>
<dbReference type="EMBL" id="BDGG01000001">
    <property type="protein sequence ID" value="GAU89573.1"/>
    <property type="molecule type" value="Genomic_DNA"/>
</dbReference>
<comment type="subcellular location">
    <subcellularLocation>
        <location evidence="2">Chromosome</location>
    </subcellularLocation>
    <subcellularLocation>
        <location evidence="1">Nucleus</location>
    </subcellularLocation>
</comment>
<evidence type="ECO:0000256" key="3">
    <source>
        <dbReference type="ARBA" id="ARBA00010343"/>
    </source>
</evidence>
<dbReference type="AlphaFoldDB" id="A0A1D1UT79"/>